<evidence type="ECO:0000256" key="1">
    <source>
        <dbReference type="ARBA" id="ARBA00023015"/>
    </source>
</evidence>
<dbReference type="Pfam" id="PF01381">
    <property type="entry name" value="HTH_3"/>
    <property type="match status" value="1"/>
</dbReference>
<evidence type="ECO:0000313" key="5">
    <source>
        <dbReference type="EMBL" id="MBB6482679.1"/>
    </source>
</evidence>
<dbReference type="PANTHER" id="PTHR36511:SF3">
    <property type="entry name" value="ANTITOXIN HIGA-2"/>
    <property type="match status" value="1"/>
</dbReference>
<evidence type="ECO:0000313" key="6">
    <source>
        <dbReference type="Proteomes" id="UP000587760"/>
    </source>
</evidence>
<keyword evidence="3" id="KW-0804">Transcription</keyword>
<dbReference type="RefSeq" id="WP_184748916.1">
    <property type="nucleotide sequence ID" value="NZ_JACHGJ010000016.1"/>
</dbReference>
<protein>
    <submittedName>
        <fullName evidence="5">Putative transcriptional regulator</fullName>
    </submittedName>
</protein>
<dbReference type="AlphaFoldDB" id="A0A841RIZ1"/>
<dbReference type="InterPro" id="IPR001387">
    <property type="entry name" value="Cro/C1-type_HTH"/>
</dbReference>
<evidence type="ECO:0000256" key="2">
    <source>
        <dbReference type="ARBA" id="ARBA00023125"/>
    </source>
</evidence>
<accession>A0A841RIZ1</accession>
<organism evidence="5 6">
    <name type="scientific">Spirochaeta isovalerica</name>
    <dbReference type="NCBI Taxonomy" id="150"/>
    <lineage>
        <taxon>Bacteria</taxon>
        <taxon>Pseudomonadati</taxon>
        <taxon>Spirochaetota</taxon>
        <taxon>Spirochaetia</taxon>
        <taxon>Spirochaetales</taxon>
        <taxon>Spirochaetaceae</taxon>
        <taxon>Spirochaeta</taxon>
    </lineage>
</organism>
<keyword evidence="6" id="KW-1185">Reference proteome</keyword>
<proteinExistence type="predicted"/>
<dbReference type="InterPro" id="IPR010982">
    <property type="entry name" value="Lambda_DNA-bd_dom_sf"/>
</dbReference>
<keyword evidence="1" id="KW-0805">Transcription regulation</keyword>
<dbReference type="SUPFAM" id="SSF47413">
    <property type="entry name" value="lambda repressor-like DNA-binding domains"/>
    <property type="match status" value="1"/>
</dbReference>
<dbReference type="GO" id="GO:0003677">
    <property type="term" value="F:DNA binding"/>
    <property type="evidence" value="ECO:0007669"/>
    <property type="project" value="UniProtKB-KW"/>
</dbReference>
<evidence type="ECO:0000256" key="3">
    <source>
        <dbReference type="ARBA" id="ARBA00023163"/>
    </source>
</evidence>
<dbReference type="EMBL" id="JACHGJ010000016">
    <property type="protein sequence ID" value="MBB6482679.1"/>
    <property type="molecule type" value="Genomic_DNA"/>
</dbReference>
<dbReference type="PANTHER" id="PTHR36511">
    <property type="entry name" value="MERR FAMILY BACTERIAL REGULATORY PROTEIN"/>
    <property type="match status" value="1"/>
</dbReference>
<dbReference type="Gene3D" id="1.10.260.40">
    <property type="entry name" value="lambda repressor-like DNA-binding domains"/>
    <property type="match status" value="1"/>
</dbReference>
<name>A0A841RIZ1_9SPIO</name>
<gene>
    <name evidence="5" type="ORF">HNR50_004384</name>
</gene>
<feature type="domain" description="HTH cro/C1-type" evidence="4">
    <location>
        <begin position="48"/>
        <end position="101"/>
    </location>
</feature>
<dbReference type="CDD" id="cd00093">
    <property type="entry name" value="HTH_XRE"/>
    <property type="match status" value="1"/>
</dbReference>
<dbReference type="SMART" id="SM00530">
    <property type="entry name" value="HTH_XRE"/>
    <property type="match status" value="1"/>
</dbReference>
<dbReference type="InterPro" id="IPR052359">
    <property type="entry name" value="HTH-type_reg/antitoxin"/>
</dbReference>
<sequence length="109" mass="12294">MSKEDKTYFDSIMTGLTESLEYSRGNLPNVKKRTVSITPVPKYDAITIRKIRNSLNLTQMIFAEALGVSIKTVEAWESGRNHPQGPASRVLQLLEMDSTLLEEHKILCV</sequence>
<reference evidence="5 6" key="1">
    <citation type="submission" date="2020-08" db="EMBL/GenBank/DDBJ databases">
        <title>Genomic Encyclopedia of Type Strains, Phase IV (KMG-IV): sequencing the most valuable type-strain genomes for metagenomic binning, comparative biology and taxonomic classification.</title>
        <authorList>
            <person name="Goeker M."/>
        </authorList>
    </citation>
    <scope>NUCLEOTIDE SEQUENCE [LARGE SCALE GENOMIC DNA]</scope>
    <source>
        <strain evidence="5 6">DSM 2461</strain>
    </source>
</reference>
<keyword evidence="2" id="KW-0238">DNA-binding</keyword>
<evidence type="ECO:0000259" key="4">
    <source>
        <dbReference type="PROSITE" id="PS50943"/>
    </source>
</evidence>
<dbReference type="Proteomes" id="UP000587760">
    <property type="component" value="Unassembled WGS sequence"/>
</dbReference>
<dbReference type="PROSITE" id="PS50943">
    <property type="entry name" value="HTH_CROC1"/>
    <property type="match status" value="1"/>
</dbReference>
<comment type="caution">
    <text evidence="5">The sequence shown here is derived from an EMBL/GenBank/DDBJ whole genome shotgun (WGS) entry which is preliminary data.</text>
</comment>